<dbReference type="InterPro" id="IPR006767">
    <property type="entry name" value="Cwf19-like_C_dom-2"/>
</dbReference>
<dbReference type="SUPFAM" id="SSF54197">
    <property type="entry name" value="HIT-like"/>
    <property type="match status" value="1"/>
</dbReference>
<dbReference type="PANTHER" id="PTHR12072">
    <property type="entry name" value="CWF19, CELL CYCLE CONTROL PROTEIN"/>
    <property type="match status" value="1"/>
</dbReference>
<evidence type="ECO:0000259" key="2">
    <source>
        <dbReference type="Pfam" id="PF04676"/>
    </source>
</evidence>
<dbReference type="Pfam" id="PF04676">
    <property type="entry name" value="CwfJ_C_2"/>
    <property type="match status" value="1"/>
</dbReference>
<dbReference type="PANTHER" id="PTHR12072:SF5">
    <property type="entry name" value="CWF19-LIKE PROTEIN 2"/>
    <property type="match status" value="1"/>
</dbReference>
<evidence type="ECO:0000313" key="4">
    <source>
        <dbReference type="Proteomes" id="UP000030665"/>
    </source>
</evidence>
<dbReference type="Gene3D" id="3.30.428.10">
    <property type="entry name" value="HIT-like"/>
    <property type="match status" value="1"/>
</dbReference>
<sequence length="190" mass="21804">MSWWSLVLNVRGIRRGLLGGSQFSFCVCLSENFERSEHILRKCVYCFGSSCMNKHLVVAVGFQAYLALPPCKPFVDGHCCIIPRDHVSSCVQMDEDVLEEMNIPRGFSYFAVHFGCRGGFAHVIENENLISPWFGQEVLGGMLDVDYSVWRNPLHEKFQVQLSRTKQFKSQWAPYDWTEKTKSRPSNLLT</sequence>
<proteinExistence type="inferred from homology"/>
<organism evidence="3 4">
    <name type="scientific">Trichuris trichiura</name>
    <name type="common">Whipworm</name>
    <name type="synonym">Trichocephalus trichiurus</name>
    <dbReference type="NCBI Taxonomy" id="36087"/>
    <lineage>
        <taxon>Eukaryota</taxon>
        <taxon>Metazoa</taxon>
        <taxon>Ecdysozoa</taxon>
        <taxon>Nematoda</taxon>
        <taxon>Enoplea</taxon>
        <taxon>Dorylaimia</taxon>
        <taxon>Trichinellida</taxon>
        <taxon>Trichuridae</taxon>
        <taxon>Trichuris</taxon>
    </lineage>
</organism>
<dbReference type="OrthoDB" id="2113965at2759"/>
<evidence type="ECO:0000256" key="1">
    <source>
        <dbReference type="ARBA" id="ARBA00006795"/>
    </source>
</evidence>
<dbReference type="InterPro" id="IPR040194">
    <property type="entry name" value="Cwf19-like"/>
</dbReference>
<protein>
    <submittedName>
        <fullName evidence="3">CwfJ C 2 and CwfJ C 1 domain containing protein</fullName>
    </submittedName>
</protein>
<dbReference type="STRING" id="36087.A0A077Z907"/>
<reference evidence="3" key="1">
    <citation type="submission" date="2014-01" db="EMBL/GenBank/DDBJ databases">
        <authorList>
            <person name="Aslett M."/>
        </authorList>
    </citation>
    <scope>NUCLEOTIDE SEQUENCE</scope>
</reference>
<dbReference type="AlphaFoldDB" id="A0A077Z907"/>
<reference evidence="3" key="2">
    <citation type="submission" date="2014-03" db="EMBL/GenBank/DDBJ databases">
        <title>The whipworm genome and dual-species transcriptomics of an intimate host-pathogen interaction.</title>
        <authorList>
            <person name="Foth B.J."/>
            <person name="Tsai I.J."/>
            <person name="Reid A.J."/>
            <person name="Bancroft A.J."/>
            <person name="Nichol S."/>
            <person name="Tracey A."/>
            <person name="Holroyd N."/>
            <person name="Cotton J.A."/>
            <person name="Stanley E.J."/>
            <person name="Zarowiecki M."/>
            <person name="Liu J.Z."/>
            <person name="Huckvale T."/>
            <person name="Cooper P.J."/>
            <person name="Grencis R.K."/>
            <person name="Berriman M."/>
        </authorList>
    </citation>
    <scope>NUCLEOTIDE SEQUENCE [LARGE SCALE GENOMIC DNA]</scope>
</reference>
<keyword evidence="4" id="KW-1185">Reference proteome</keyword>
<comment type="similarity">
    <text evidence="1">Belongs to the CWF19 family.</text>
</comment>
<dbReference type="GO" id="GO:0071014">
    <property type="term" value="C:post-mRNA release spliceosomal complex"/>
    <property type="evidence" value="ECO:0007669"/>
    <property type="project" value="TreeGrafter"/>
</dbReference>
<gene>
    <name evidence="3" type="ORF">TTRE_0000496301</name>
</gene>
<dbReference type="InterPro" id="IPR036265">
    <property type="entry name" value="HIT-like_sf"/>
</dbReference>
<accession>A0A077Z907</accession>
<dbReference type="Proteomes" id="UP000030665">
    <property type="component" value="Unassembled WGS sequence"/>
</dbReference>
<dbReference type="EMBL" id="HG806067">
    <property type="protein sequence ID" value="CDW56681.1"/>
    <property type="molecule type" value="Genomic_DNA"/>
</dbReference>
<feature type="domain" description="Cwf19-like protein C-terminal" evidence="2">
    <location>
        <begin position="101"/>
        <end position="178"/>
    </location>
</feature>
<name>A0A077Z907_TRITR</name>
<dbReference type="GO" id="GO:0000398">
    <property type="term" value="P:mRNA splicing, via spliceosome"/>
    <property type="evidence" value="ECO:0007669"/>
    <property type="project" value="TreeGrafter"/>
</dbReference>
<evidence type="ECO:0000313" key="3">
    <source>
        <dbReference type="EMBL" id="CDW56681.1"/>
    </source>
</evidence>